<evidence type="ECO:0000259" key="1">
    <source>
        <dbReference type="Pfam" id="PF20797"/>
    </source>
</evidence>
<dbReference type="EMBL" id="JALZ01000029">
    <property type="protein sequence ID" value="ETX13350.1"/>
    <property type="molecule type" value="Genomic_DNA"/>
</dbReference>
<keyword evidence="3" id="KW-1185">Reference proteome</keyword>
<proteinExistence type="predicted"/>
<reference evidence="2 3" key="1">
    <citation type="submission" date="2014-01" db="EMBL/GenBank/DDBJ databases">
        <title>Roseivivax halodurans JCM 10272 Genome Sequencing.</title>
        <authorList>
            <person name="Lai Q."/>
            <person name="Li G."/>
            <person name="Shao Z."/>
        </authorList>
    </citation>
    <scope>NUCLEOTIDE SEQUENCE [LARGE SCALE GENOMIC DNA]</scope>
    <source>
        <strain evidence="2 3">JCM 10272</strain>
    </source>
</reference>
<dbReference type="Proteomes" id="UP000022447">
    <property type="component" value="Unassembled WGS sequence"/>
</dbReference>
<accession>X7EBW7</accession>
<evidence type="ECO:0000313" key="2">
    <source>
        <dbReference type="EMBL" id="ETX13350.1"/>
    </source>
</evidence>
<evidence type="ECO:0000313" key="3">
    <source>
        <dbReference type="Proteomes" id="UP000022447"/>
    </source>
</evidence>
<organism evidence="2 3">
    <name type="scientific">Roseivivax halodurans JCM 10272</name>
    <dbReference type="NCBI Taxonomy" id="1449350"/>
    <lineage>
        <taxon>Bacteria</taxon>
        <taxon>Pseudomonadati</taxon>
        <taxon>Pseudomonadota</taxon>
        <taxon>Alphaproteobacteria</taxon>
        <taxon>Rhodobacterales</taxon>
        <taxon>Roseobacteraceae</taxon>
        <taxon>Roseivivax</taxon>
    </lineage>
</organism>
<dbReference type="eggNOG" id="COG1669">
    <property type="taxonomic scope" value="Bacteria"/>
</dbReference>
<sequence length="132" mass="15067">MRWSAVTTIASALHNIYNGLEDVMKTLCKSVDSFVPTGSSSHQDILDQMSSPRKDVRPALVGEDWYADMNELRAFRNLISHNYRRELRGDLVIENLKRMETILPLFLAAMHDLDRHLSEPNGDDPVPGPYDR</sequence>
<protein>
    <recommendedName>
        <fullName evidence="1">HepT-like domain-containing protein</fullName>
    </recommendedName>
</protein>
<dbReference type="InterPro" id="IPR048769">
    <property type="entry name" value="HepT-like_dom"/>
</dbReference>
<dbReference type="AlphaFoldDB" id="X7EBW7"/>
<feature type="domain" description="HepT-like" evidence="1">
    <location>
        <begin position="9"/>
        <end position="112"/>
    </location>
</feature>
<name>X7EBW7_9RHOB</name>
<gene>
    <name evidence="2" type="ORF">OCH239_10935</name>
</gene>
<dbReference type="STRING" id="1449350.OCH239_10935"/>
<dbReference type="Pfam" id="PF20797">
    <property type="entry name" value="HepT-like_2"/>
    <property type="match status" value="1"/>
</dbReference>
<comment type="caution">
    <text evidence="2">The sequence shown here is derived from an EMBL/GenBank/DDBJ whole genome shotgun (WGS) entry which is preliminary data.</text>
</comment>